<dbReference type="GO" id="GO:0005789">
    <property type="term" value="C:endoplasmic reticulum membrane"/>
    <property type="evidence" value="ECO:0007669"/>
    <property type="project" value="UniProtKB-SubCell"/>
</dbReference>
<reference evidence="15" key="2">
    <citation type="submission" date="2023-03" db="EMBL/GenBank/DDBJ databases">
        <authorList>
            <person name="Inwood S.N."/>
            <person name="Skelly J.G."/>
            <person name="Guhlin J."/>
            <person name="Harrop T.W.R."/>
            <person name="Goldson S.G."/>
            <person name="Dearden P.K."/>
        </authorList>
    </citation>
    <scope>NUCLEOTIDE SEQUENCE</scope>
    <source>
        <strain evidence="15">Irish</strain>
        <tissue evidence="15">Whole body</tissue>
    </source>
</reference>
<dbReference type="InterPro" id="IPR050182">
    <property type="entry name" value="Cytochrome_P450_fam2"/>
</dbReference>
<dbReference type="GO" id="GO:0006805">
    <property type="term" value="P:xenobiotic metabolic process"/>
    <property type="evidence" value="ECO:0007669"/>
    <property type="project" value="TreeGrafter"/>
</dbReference>
<reference evidence="15" key="1">
    <citation type="journal article" date="2023" name="bioRxiv">
        <title>Scaffold-level genome assemblies of two parasitoid biocontrol wasps reveal the parthenogenesis mechanism and an associated novel virus.</title>
        <authorList>
            <person name="Inwood S."/>
            <person name="Skelly J."/>
            <person name="Guhlin J."/>
            <person name="Harrop T."/>
            <person name="Goldson S."/>
            <person name="Dearden P."/>
        </authorList>
    </citation>
    <scope>NUCLEOTIDE SEQUENCE</scope>
    <source>
        <strain evidence="15">Irish</strain>
        <tissue evidence="15">Whole body</tissue>
    </source>
</reference>
<dbReference type="EMBL" id="JAQQBS010000003">
    <property type="protein sequence ID" value="KAK0171366.1"/>
    <property type="molecule type" value="Genomic_DNA"/>
</dbReference>
<keyword evidence="6 14" id="KW-0349">Heme</keyword>
<comment type="similarity">
    <text evidence="5">Belongs to the cytochrome P450 family.</text>
</comment>
<dbReference type="PANTHER" id="PTHR24300">
    <property type="entry name" value="CYTOCHROME P450 508A4-RELATED"/>
    <property type="match status" value="1"/>
</dbReference>
<evidence type="ECO:0000256" key="4">
    <source>
        <dbReference type="ARBA" id="ARBA00004406"/>
    </source>
</evidence>
<dbReference type="GO" id="GO:0006082">
    <property type="term" value="P:organic acid metabolic process"/>
    <property type="evidence" value="ECO:0007669"/>
    <property type="project" value="TreeGrafter"/>
</dbReference>
<dbReference type="GO" id="GO:0020037">
    <property type="term" value="F:heme binding"/>
    <property type="evidence" value="ECO:0007669"/>
    <property type="project" value="InterPro"/>
</dbReference>
<comment type="caution">
    <text evidence="15">The sequence shown here is derived from an EMBL/GenBank/DDBJ whole genome shotgun (WGS) entry which is preliminary data.</text>
</comment>
<evidence type="ECO:0000256" key="7">
    <source>
        <dbReference type="ARBA" id="ARBA00022723"/>
    </source>
</evidence>
<evidence type="ECO:0000256" key="5">
    <source>
        <dbReference type="ARBA" id="ARBA00010617"/>
    </source>
</evidence>
<comment type="cofactor">
    <cofactor evidence="1 14">
        <name>heme</name>
        <dbReference type="ChEBI" id="CHEBI:30413"/>
    </cofactor>
</comment>
<name>A0AA39FKZ1_9HYME</name>
<evidence type="ECO:0000256" key="12">
    <source>
        <dbReference type="ARBA" id="ARBA00023033"/>
    </source>
</evidence>
<dbReference type="AlphaFoldDB" id="A0AA39FKZ1"/>
<evidence type="ECO:0000256" key="6">
    <source>
        <dbReference type="ARBA" id="ARBA00022617"/>
    </source>
</evidence>
<evidence type="ECO:0000256" key="10">
    <source>
        <dbReference type="ARBA" id="ARBA00023002"/>
    </source>
</evidence>
<dbReference type="Pfam" id="PF00067">
    <property type="entry name" value="p450"/>
    <property type="match status" value="1"/>
</dbReference>
<evidence type="ECO:0000256" key="1">
    <source>
        <dbReference type="ARBA" id="ARBA00001971"/>
    </source>
</evidence>
<dbReference type="InterPro" id="IPR001128">
    <property type="entry name" value="Cyt_P450"/>
</dbReference>
<dbReference type="GO" id="GO:0005506">
    <property type="term" value="F:iron ion binding"/>
    <property type="evidence" value="ECO:0007669"/>
    <property type="project" value="InterPro"/>
</dbReference>
<evidence type="ECO:0000256" key="9">
    <source>
        <dbReference type="ARBA" id="ARBA00022848"/>
    </source>
</evidence>
<evidence type="ECO:0000313" key="16">
    <source>
        <dbReference type="Proteomes" id="UP001168990"/>
    </source>
</evidence>
<accession>A0AA39FKZ1</accession>
<evidence type="ECO:0000313" key="15">
    <source>
        <dbReference type="EMBL" id="KAK0171366.1"/>
    </source>
</evidence>
<keyword evidence="8" id="KW-0256">Endoplasmic reticulum</keyword>
<dbReference type="InterPro" id="IPR036396">
    <property type="entry name" value="Cyt_P450_sf"/>
</dbReference>
<evidence type="ECO:0000256" key="3">
    <source>
        <dbReference type="ARBA" id="ARBA00004174"/>
    </source>
</evidence>
<keyword evidence="12" id="KW-0503">Monooxygenase</keyword>
<gene>
    <name evidence="15" type="ORF">PV328_009107</name>
</gene>
<keyword evidence="13" id="KW-0472">Membrane</keyword>
<comment type="subcellular location">
    <subcellularLocation>
        <location evidence="4">Endoplasmic reticulum membrane</location>
        <topology evidence="4">Peripheral membrane protein</topology>
    </subcellularLocation>
    <subcellularLocation>
        <location evidence="3">Microsome membrane</location>
        <topology evidence="3">Peripheral membrane protein</topology>
    </subcellularLocation>
</comment>
<dbReference type="InterPro" id="IPR002401">
    <property type="entry name" value="Cyt_P450_E_grp-I"/>
</dbReference>
<comment type="function">
    <text evidence="2">May be involved in the metabolism of insect hormones and in the breakdown of synthetic insecticides.</text>
</comment>
<dbReference type="GO" id="GO:0008395">
    <property type="term" value="F:steroid hydroxylase activity"/>
    <property type="evidence" value="ECO:0007669"/>
    <property type="project" value="TreeGrafter"/>
</dbReference>
<dbReference type="Proteomes" id="UP001168990">
    <property type="component" value="Unassembled WGS sequence"/>
</dbReference>
<dbReference type="PRINTS" id="PR00385">
    <property type="entry name" value="P450"/>
</dbReference>
<evidence type="ECO:0000256" key="2">
    <source>
        <dbReference type="ARBA" id="ARBA00003690"/>
    </source>
</evidence>
<feature type="binding site" description="axial binding residue" evidence="14">
    <location>
        <position position="438"/>
    </location>
    <ligand>
        <name>heme</name>
        <dbReference type="ChEBI" id="CHEBI:30413"/>
    </ligand>
    <ligandPart>
        <name>Fe</name>
        <dbReference type="ChEBI" id="CHEBI:18248"/>
    </ligandPart>
</feature>
<proteinExistence type="inferred from homology"/>
<sequence length="493" mass="56454">MYIIYLTLLIILVLTFIIKKLMNTKKLNMPPGPFGLPIVGSLLSLDRKQPHKSLTALSNKYGPICGLWMGSVYTVLLSDPKLVREALAKDEFSGRAPLYLTHGIMNGHGIICADGEVWKEQRKFVLTTLKSLGMMKFGSMRFEMEKKITESVAQAIKKLETKSNANGIDPLDILHHCIGNLMNNIIFGKNYDENDKTWKWLRHIQEEGVKHIGIAGPLNFLPFLRYLPYYKNLMHLLIDGKLKTHMLYKDIIKDYENNKCANNDNVLAAFYKEMKERMTNGKLGSFTEQQYYHLLADLFGAGTDTTLTSLRWFLIYMAAIPEQQEKIYCELRQLVGNNQVTLDDRRVLVILEAAICEVQRIQSVTPVGIPHGAIQSGKIGNFDIPKNTMIVPLQWAIHMNPQYWHNPEEFSPQRFINDEGYLKKPEAFIPFQNGKRMCVGDELARMILFIFAGRILQNFQINIPPGEIIDWNGDCGITLLPKCQRLIFTLRKK</sequence>
<keyword evidence="16" id="KW-1185">Reference proteome</keyword>
<evidence type="ECO:0000256" key="8">
    <source>
        <dbReference type="ARBA" id="ARBA00022824"/>
    </source>
</evidence>
<keyword evidence="7 14" id="KW-0479">Metal-binding</keyword>
<keyword evidence="11 14" id="KW-0408">Iron</keyword>
<protein>
    <recommendedName>
        <fullName evidence="17">Cytochrome P450</fullName>
    </recommendedName>
</protein>
<dbReference type="PANTHER" id="PTHR24300:SF403">
    <property type="entry name" value="CYTOCHROME P450 306A1"/>
    <property type="match status" value="1"/>
</dbReference>
<dbReference type="FunFam" id="1.10.630.10:FF:000238">
    <property type="entry name" value="Cytochrome P450 2A6"/>
    <property type="match status" value="1"/>
</dbReference>
<dbReference type="SUPFAM" id="SSF48264">
    <property type="entry name" value="Cytochrome P450"/>
    <property type="match status" value="1"/>
</dbReference>
<evidence type="ECO:0000256" key="11">
    <source>
        <dbReference type="ARBA" id="ARBA00023004"/>
    </source>
</evidence>
<keyword evidence="10" id="KW-0560">Oxidoreductase</keyword>
<evidence type="ECO:0000256" key="14">
    <source>
        <dbReference type="PIRSR" id="PIRSR602401-1"/>
    </source>
</evidence>
<organism evidence="15 16">
    <name type="scientific">Microctonus aethiopoides</name>
    <dbReference type="NCBI Taxonomy" id="144406"/>
    <lineage>
        <taxon>Eukaryota</taxon>
        <taxon>Metazoa</taxon>
        <taxon>Ecdysozoa</taxon>
        <taxon>Arthropoda</taxon>
        <taxon>Hexapoda</taxon>
        <taxon>Insecta</taxon>
        <taxon>Pterygota</taxon>
        <taxon>Neoptera</taxon>
        <taxon>Endopterygota</taxon>
        <taxon>Hymenoptera</taxon>
        <taxon>Apocrita</taxon>
        <taxon>Ichneumonoidea</taxon>
        <taxon>Braconidae</taxon>
        <taxon>Euphorinae</taxon>
        <taxon>Microctonus</taxon>
    </lineage>
</organism>
<evidence type="ECO:0008006" key="17">
    <source>
        <dbReference type="Google" id="ProtNLM"/>
    </source>
</evidence>
<dbReference type="GO" id="GO:0016712">
    <property type="term" value="F:oxidoreductase activity, acting on paired donors, with incorporation or reduction of molecular oxygen, reduced flavin or flavoprotein as one donor, and incorporation of one atom of oxygen"/>
    <property type="evidence" value="ECO:0007669"/>
    <property type="project" value="TreeGrafter"/>
</dbReference>
<dbReference type="Gene3D" id="1.10.630.10">
    <property type="entry name" value="Cytochrome P450"/>
    <property type="match status" value="1"/>
</dbReference>
<keyword evidence="9" id="KW-0492">Microsome</keyword>
<evidence type="ECO:0000256" key="13">
    <source>
        <dbReference type="ARBA" id="ARBA00023136"/>
    </source>
</evidence>
<dbReference type="PRINTS" id="PR00463">
    <property type="entry name" value="EP450I"/>
</dbReference>